<dbReference type="InterPro" id="IPR013324">
    <property type="entry name" value="RNA_pol_sigma_r3/r4-like"/>
</dbReference>
<organism evidence="2 3">
    <name type="scientific">Thermoanaerobacter pentosaceus</name>
    <dbReference type="NCBI Taxonomy" id="694059"/>
    <lineage>
        <taxon>Bacteria</taxon>
        <taxon>Bacillati</taxon>
        <taxon>Bacillota</taxon>
        <taxon>Clostridia</taxon>
        <taxon>Thermoanaerobacterales</taxon>
        <taxon>Thermoanaerobacteraceae</taxon>
        <taxon>Thermoanaerobacter</taxon>
    </lineage>
</organism>
<dbReference type="NCBIfam" id="TIGR02937">
    <property type="entry name" value="sigma70-ECF"/>
    <property type="match status" value="1"/>
</dbReference>
<evidence type="ECO:0000259" key="1">
    <source>
        <dbReference type="Pfam" id="PF04545"/>
    </source>
</evidence>
<dbReference type="InterPro" id="IPR036388">
    <property type="entry name" value="WH-like_DNA-bd_sf"/>
</dbReference>
<dbReference type="SUPFAM" id="SSF88659">
    <property type="entry name" value="Sigma3 and sigma4 domains of RNA polymerase sigma factors"/>
    <property type="match status" value="1"/>
</dbReference>
<dbReference type="Proteomes" id="UP001223886">
    <property type="component" value="Unassembled WGS sequence"/>
</dbReference>
<dbReference type="InterPro" id="IPR007630">
    <property type="entry name" value="RNA_pol_sigma70_r4"/>
</dbReference>
<protein>
    <submittedName>
        <fullName evidence="2">RNA polymerase sigma factor (Sigma-70 family)</fullName>
    </submittedName>
</protein>
<dbReference type="CDD" id="cd06171">
    <property type="entry name" value="Sigma70_r4"/>
    <property type="match status" value="1"/>
</dbReference>
<dbReference type="Gene3D" id="1.10.10.10">
    <property type="entry name" value="Winged helix-like DNA-binding domain superfamily/Winged helix DNA-binding domain"/>
    <property type="match status" value="1"/>
</dbReference>
<evidence type="ECO:0000313" key="2">
    <source>
        <dbReference type="EMBL" id="MDP9750132.1"/>
    </source>
</evidence>
<dbReference type="InterPro" id="IPR000943">
    <property type="entry name" value="RNA_pol_sigma70"/>
</dbReference>
<proteinExistence type="predicted"/>
<comment type="caution">
    <text evidence="2">The sequence shown here is derived from an EMBL/GenBank/DDBJ whole genome shotgun (WGS) entry which is preliminary data.</text>
</comment>
<dbReference type="EMBL" id="JAURUP010000004">
    <property type="protein sequence ID" value="MDP9750132.1"/>
    <property type="molecule type" value="Genomic_DNA"/>
</dbReference>
<reference evidence="2 3" key="1">
    <citation type="submission" date="2023-07" db="EMBL/GenBank/DDBJ databases">
        <title>Genomic Encyclopedia of Type Strains, Phase IV (KMG-IV): sequencing the most valuable type-strain genomes for metagenomic binning, comparative biology and taxonomic classification.</title>
        <authorList>
            <person name="Goeker M."/>
        </authorList>
    </citation>
    <scope>NUCLEOTIDE SEQUENCE [LARGE SCALE GENOMIC DNA]</scope>
    <source>
        <strain evidence="2 3">DSM 25963</strain>
    </source>
</reference>
<gene>
    <name evidence="2" type="ORF">J2S24_000598</name>
</gene>
<dbReference type="PRINTS" id="PR00046">
    <property type="entry name" value="SIGMA70FCT"/>
</dbReference>
<dbReference type="Pfam" id="PF04545">
    <property type="entry name" value="Sigma70_r4"/>
    <property type="match status" value="1"/>
</dbReference>
<accession>A0ABT9M1Y3</accession>
<evidence type="ECO:0000313" key="3">
    <source>
        <dbReference type="Proteomes" id="UP001223886"/>
    </source>
</evidence>
<dbReference type="InterPro" id="IPR014284">
    <property type="entry name" value="RNA_pol_sigma-70_dom"/>
</dbReference>
<name>A0ABT9M1Y3_9THEO</name>
<keyword evidence="3" id="KW-1185">Reference proteome</keyword>
<feature type="domain" description="RNA polymerase sigma-70 region 4" evidence="1">
    <location>
        <begin position="25"/>
        <end position="73"/>
    </location>
</feature>
<sequence length="83" mass="9464">MIDNIADTRDTFMEVENLIFLQEILSLLTPKQQKVIKATILDGYTEKEVSADLGISQSAVHQIKERALKRLKKHFATDKPIPK</sequence>